<dbReference type="Pfam" id="PF00908">
    <property type="entry name" value="dTDP_sugar_isom"/>
    <property type="match status" value="1"/>
</dbReference>
<dbReference type="UniPathway" id="UPA00124"/>
<evidence type="ECO:0000256" key="3">
    <source>
        <dbReference type="ARBA" id="ARBA00012098"/>
    </source>
</evidence>
<keyword evidence="9" id="KW-1185">Reference proteome</keyword>
<dbReference type="AlphaFoldDB" id="A0A261S6I9"/>
<dbReference type="SUPFAM" id="SSF51182">
    <property type="entry name" value="RmlC-like cupins"/>
    <property type="match status" value="1"/>
</dbReference>
<dbReference type="CDD" id="cd00438">
    <property type="entry name" value="cupin_RmlC"/>
    <property type="match status" value="1"/>
</dbReference>
<comment type="pathway">
    <text evidence="7">Carbohydrate biosynthesis; dTDP-L-rhamnose biosynthesis.</text>
</comment>
<comment type="function">
    <text evidence="2 7">Catalyzes the epimerization of the C3' and C5'positions of dTDP-6-deoxy-D-xylo-4-hexulose, forming dTDP-6-deoxy-L-lyxo-4-hexulose.</text>
</comment>
<dbReference type="Proteomes" id="UP000216020">
    <property type="component" value="Unassembled WGS sequence"/>
</dbReference>
<dbReference type="GO" id="GO:0008830">
    <property type="term" value="F:dTDP-4-dehydrorhamnose 3,5-epimerase activity"/>
    <property type="evidence" value="ECO:0007669"/>
    <property type="project" value="UniProtKB-UniRule"/>
</dbReference>
<name>A0A261S6I9_9BORD</name>
<organism evidence="8 9">
    <name type="scientific">Bordetella genomosp. 10</name>
    <dbReference type="NCBI Taxonomy" id="1416804"/>
    <lineage>
        <taxon>Bacteria</taxon>
        <taxon>Pseudomonadati</taxon>
        <taxon>Pseudomonadota</taxon>
        <taxon>Betaproteobacteria</taxon>
        <taxon>Burkholderiales</taxon>
        <taxon>Alcaligenaceae</taxon>
        <taxon>Bordetella</taxon>
    </lineage>
</organism>
<evidence type="ECO:0000256" key="5">
    <source>
        <dbReference type="PIRSR" id="PIRSR600888-1"/>
    </source>
</evidence>
<evidence type="ECO:0000256" key="6">
    <source>
        <dbReference type="PIRSR" id="PIRSR600888-3"/>
    </source>
</evidence>
<evidence type="ECO:0000256" key="4">
    <source>
        <dbReference type="ARBA" id="ARBA00019595"/>
    </source>
</evidence>
<dbReference type="InterPro" id="IPR000888">
    <property type="entry name" value="RmlC-like"/>
</dbReference>
<sequence length="184" mass="20932">MKIIPTTIPDVVIVEPKVFGDDRGFFFESFNRRAFAEGVGRDVDFVQDNHSRSVKGVLRGIHYQIRQPQGKLVRVVQGEVYDIAVDLRKSSPTFGKWVGERLTAENKRMLWVPEGFGHAFLVLSDTAEFLYKTTDYYAPDAERCIIWNDADLGIDWPLDGTLEKPTLSAKDERGSAFRQADVFE</sequence>
<dbReference type="NCBIfam" id="TIGR01221">
    <property type="entry name" value="rmlC"/>
    <property type="match status" value="1"/>
</dbReference>
<gene>
    <name evidence="8" type="ORF">CAL29_29860</name>
</gene>
<evidence type="ECO:0000313" key="8">
    <source>
        <dbReference type="EMBL" id="OZI32043.1"/>
    </source>
</evidence>
<evidence type="ECO:0000256" key="2">
    <source>
        <dbReference type="ARBA" id="ARBA00001997"/>
    </source>
</evidence>
<keyword evidence="7" id="KW-0413">Isomerase</keyword>
<dbReference type="InterPro" id="IPR011051">
    <property type="entry name" value="RmlC_Cupin_sf"/>
</dbReference>
<dbReference type="OrthoDB" id="9800680at2"/>
<evidence type="ECO:0000313" key="9">
    <source>
        <dbReference type="Proteomes" id="UP000216020"/>
    </source>
</evidence>
<dbReference type="GO" id="GO:0000271">
    <property type="term" value="P:polysaccharide biosynthetic process"/>
    <property type="evidence" value="ECO:0007669"/>
    <property type="project" value="TreeGrafter"/>
</dbReference>
<dbReference type="GO" id="GO:0005829">
    <property type="term" value="C:cytosol"/>
    <property type="evidence" value="ECO:0007669"/>
    <property type="project" value="TreeGrafter"/>
</dbReference>
<dbReference type="RefSeq" id="WP_094856450.1">
    <property type="nucleotide sequence ID" value="NZ_NEVM01000005.1"/>
</dbReference>
<comment type="catalytic activity">
    <reaction evidence="1 7">
        <text>dTDP-4-dehydro-6-deoxy-alpha-D-glucose = dTDP-4-dehydro-beta-L-rhamnose</text>
        <dbReference type="Rhea" id="RHEA:16969"/>
        <dbReference type="ChEBI" id="CHEBI:57649"/>
        <dbReference type="ChEBI" id="CHEBI:62830"/>
        <dbReference type="EC" id="5.1.3.13"/>
    </reaction>
</comment>
<feature type="site" description="Participates in a stacking interaction with the thymidine ring of dTDP-4-oxo-6-deoxyglucose" evidence="6">
    <location>
        <position position="137"/>
    </location>
</feature>
<dbReference type="PANTHER" id="PTHR21047">
    <property type="entry name" value="DTDP-6-DEOXY-D-GLUCOSE-3,5 EPIMERASE"/>
    <property type="match status" value="1"/>
</dbReference>
<dbReference type="EMBL" id="NEVM01000005">
    <property type="protein sequence ID" value="OZI32043.1"/>
    <property type="molecule type" value="Genomic_DNA"/>
</dbReference>
<comment type="caution">
    <text evidence="8">The sequence shown here is derived from an EMBL/GenBank/DDBJ whole genome shotgun (WGS) entry which is preliminary data.</text>
</comment>
<dbReference type="InterPro" id="IPR014710">
    <property type="entry name" value="RmlC-like_jellyroll"/>
</dbReference>
<reference evidence="9" key="1">
    <citation type="submission" date="2017-05" db="EMBL/GenBank/DDBJ databases">
        <title>Complete and WGS of Bordetella genogroups.</title>
        <authorList>
            <person name="Spilker T."/>
            <person name="Lipuma J."/>
        </authorList>
    </citation>
    <scope>NUCLEOTIDE SEQUENCE [LARGE SCALE GENOMIC DNA]</scope>
    <source>
        <strain evidence="9">AU16122</strain>
    </source>
</reference>
<proteinExistence type="inferred from homology"/>
<comment type="similarity">
    <text evidence="7">Belongs to the dTDP-4-dehydrorhamnose 3,5-epimerase family.</text>
</comment>
<protein>
    <recommendedName>
        <fullName evidence="4 7">dTDP-4-dehydrorhamnose 3,5-epimerase</fullName>
        <ecNumber evidence="3 7">5.1.3.13</ecNumber>
    </recommendedName>
    <alternativeName>
        <fullName evidence="7">Thymidine diphospho-4-keto-rhamnose 3,5-epimerase</fullName>
    </alternativeName>
</protein>
<dbReference type="EC" id="5.1.3.13" evidence="3 7"/>
<feature type="active site" description="Proton donor" evidence="5">
    <location>
        <position position="131"/>
    </location>
</feature>
<evidence type="ECO:0000256" key="7">
    <source>
        <dbReference type="RuleBase" id="RU364069"/>
    </source>
</evidence>
<dbReference type="PANTHER" id="PTHR21047:SF2">
    <property type="entry name" value="THYMIDINE DIPHOSPHO-4-KETO-RHAMNOSE 3,5-EPIMERASE"/>
    <property type="match status" value="1"/>
</dbReference>
<feature type="active site" description="Proton acceptor" evidence="5">
    <location>
        <position position="62"/>
    </location>
</feature>
<evidence type="ECO:0000256" key="1">
    <source>
        <dbReference type="ARBA" id="ARBA00001298"/>
    </source>
</evidence>
<comment type="subunit">
    <text evidence="7">Homodimer.</text>
</comment>
<dbReference type="Gene3D" id="2.60.120.10">
    <property type="entry name" value="Jelly Rolls"/>
    <property type="match status" value="1"/>
</dbReference>
<dbReference type="GO" id="GO:0019305">
    <property type="term" value="P:dTDP-rhamnose biosynthetic process"/>
    <property type="evidence" value="ECO:0007669"/>
    <property type="project" value="UniProtKB-UniRule"/>
</dbReference>
<accession>A0A261S6I9</accession>